<accession>A0A2K1KTX8</accession>
<keyword evidence="3" id="KW-1185">Reference proteome</keyword>
<reference evidence="2" key="3">
    <citation type="submission" date="2020-12" db="UniProtKB">
        <authorList>
            <consortium name="EnsemblPlants"/>
        </authorList>
    </citation>
    <scope>IDENTIFICATION</scope>
</reference>
<proteinExistence type="predicted"/>
<reference evidence="1 3" key="1">
    <citation type="journal article" date="2008" name="Science">
        <title>The Physcomitrella genome reveals evolutionary insights into the conquest of land by plants.</title>
        <authorList>
            <person name="Rensing S."/>
            <person name="Lang D."/>
            <person name="Zimmer A."/>
            <person name="Terry A."/>
            <person name="Salamov A."/>
            <person name="Shapiro H."/>
            <person name="Nishiyama T."/>
            <person name="Perroud P.-F."/>
            <person name="Lindquist E."/>
            <person name="Kamisugi Y."/>
            <person name="Tanahashi T."/>
            <person name="Sakakibara K."/>
            <person name="Fujita T."/>
            <person name="Oishi K."/>
            <person name="Shin-I T."/>
            <person name="Kuroki Y."/>
            <person name="Toyoda A."/>
            <person name="Suzuki Y."/>
            <person name="Hashimoto A."/>
            <person name="Yamaguchi K."/>
            <person name="Sugano A."/>
            <person name="Kohara Y."/>
            <person name="Fujiyama A."/>
            <person name="Anterola A."/>
            <person name="Aoki S."/>
            <person name="Ashton N."/>
            <person name="Barbazuk W.B."/>
            <person name="Barker E."/>
            <person name="Bennetzen J."/>
            <person name="Bezanilla M."/>
            <person name="Blankenship R."/>
            <person name="Cho S.H."/>
            <person name="Dutcher S."/>
            <person name="Estelle M."/>
            <person name="Fawcett J.A."/>
            <person name="Gundlach H."/>
            <person name="Hanada K."/>
            <person name="Heyl A."/>
            <person name="Hicks K.A."/>
            <person name="Hugh J."/>
            <person name="Lohr M."/>
            <person name="Mayer K."/>
            <person name="Melkozernov A."/>
            <person name="Murata T."/>
            <person name="Nelson D."/>
            <person name="Pils B."/>
            <person name="Prigge M."/>
            <person name="Reiss B."/>
            <person name="Renner T."/>
            <person name="Rombauts S."/>
            <person name="Rushton P."/>
            <person name="Sanderfoot A."/>
            <person name="Schween G."/>
            <person name="Shiu S.-H."/>
            <person name="Stueber K."/>
            <person name="Theodoulou F.L."/>
            <person name="Tu H."/>
            <person name="Van de Peer Y."/>
            <person name="Verrier P.J."/>
            <person name="Waters E."/>
            <person name="Wood A."/>
            <person name="Yang L."/>
            <person name="Cove D."/>
            <person name="Cuming A."/>
            <person name="Hasebe M."/>
            <person name="Lucas S."/>
            <person name="Mishler D.B."/>
            <person name="Reski R."/>
            <person name="Grigoriev I."/>
            <person name="Quatrano R.S."/>
            <person name="Boore J.L."/>
        </authorList>
    </citation>
    <scope>NUCLEOTIDE SEQUENCE [LARGE SCALE GENOMIC DNA]</scope>
    <source>
        <strain evidence="2 3">cv. Gransden 2004</strain>
    </source>
</reference>
<organism evidence="1">
    <name type="scientific">Physcomitrium patens</name>
    <name type="common">Spreading-leaved earth moss</name>
    <name type="synonym">Physcomitrella patens</name>
    <dbReference type="NCBI Taxonomy" id="3218"/>
    <lineage>
        <taxon>Eukaryota</taxon>
        <taxon>Viridiplantae</taxon>
        <taxon>Streptophyta</taxon>
        <taxon>Embryophyta</taxon>
        <taxon>Bryophyta</taxon>
        <taxon>Bryophytina</taxon>
        <taxon>Bryopsida</taxon>
        <taxon>Funariidae</taxon>
        <taxon>Funariales</taxon>
        <taxon>Funariaceae</taxon>
        <taxon>Physcomitrium</taxon>
    </lineage>
</organism>
<dbReference type="Proteomes" id="UP000006727">
    <property type="component" value="Chromosome 3"/>
</dbReference>
<reference evidence="1 3" key="2">
    <citation type="journal article" date="2018" name="Plant J.">
        <title>The Physcomitrella patens chromosome-scale assembly reveals moss genome structure and evolution.</title>
        <authorList>
            <person name="Lang D."/>
            <person name="Ullrich K.K."/>
            <person name="Murat F."/>
            <person name="Fuchs J."/>
            <person name="Jenkins J."/>
            <person name="Haas F.B."/>
            <person name="Piednoel M."/>
            <person name="Gundlach H."/>
            <person name="Van Bel M."/>
            <person name="Meyberg R."/>
            <person name="Vives C."/>
            <person name="Morata J."/>
            <person name="Symeonidi A."/>
            <person name="Hiss M."/>
            <person name="Muchero W."/>
            <person name="Kamisugi Y."/>
            <person name="Saleh O."/>
            <person name="Blanc G."/>
            <person name="Decker E.L."/>
            <person name="van Gessel N."/>
            <person name="Grimwood J."/>
            <person name="Hayes R.D."/>
            <person name="Graham S.W."/>
            <person name="Gunter L.E."/>
            <person name="McDaniel S.F."/>
            <person name="Hoernstein S.N.W."/>
            <person name="Larsson A."/>
            <person name="Li F.W."/>
            <person name="Perroud P.F."/>
            <person name="Phillips J."/>
            <person name="Ranjan P."/>
            <person name="Rokshar D.S."/>
            <person name="Rothfels C.J."/>
            <person name="Schneider L."/>
            <person name="Shu S."/>
            <person name="Stevenson D.W."/>
            <person name="Thummler F."/>
            <person name="Tillich M."/>
            <person name="Villarreal Aguilar J.C."/>
            <person name="Widiez T."/>
            <person name="Wong G.K."/>
            <person name="Wymore A."/>
            <person name="Zhang Y."/>
            <person name="Zimmer A.D."/>
            <person name="Quatrano R.S."/>
            <person name="Mayer K.F.X."/>
            <person name="Goodstein D."/>
            <person name="Casacuberta J.M."/>
            <person name="Vandepoele K."/>
            <person name="Reski R."/>
            <person name="Cuming A.C."/>
            <person name="Tuskan G.A."/>
            <person name="Maumus F."/>
            <person name="Salse J."/>
            <person name="Schmutz J."/>
            <person name="Rensing S.A."/>
        </authorList>
    </citation>
    <scope>NUCLEOTIDE SEQUENCE [LARGE SCALE GENOMIC DNA]</scope>
    <source>
        <strain evidence="2 3">cv. Gransden 2004</strain>
    </source>
</reference>
<dbReference type="InParanoid" id="A0A2K1KTX8"/>
<evidence type="ECO:0000313" key="2">
    <source>
        <dbReference type="EnsemblPlants" id="Pp3c3_10300V3.1"/>
    </source>
</evidence>
<protein>
    <submittedName>
        <fullName evidence="1 2">Uncharacterized protein</fullName>
    </submittedName>
</protein>
<dbReference type="AlphaFoldDB" id="A0A2K1KTX8"/>
<sequence>MFYPCAIMNLKYISSTSMPFGYPGFVQVFRWPHYVCIFKTLARFPVQTQARIQGFSEHDGRQHDNLRVEPHVIVVEIGLKSQRRHQSRSWALDMSCA</sequence>
<evidence type="ECO:0000313" key="3">
    <source>
        <dbReference type="Proteomes" id="UP000006727"/>
    </source>
</evidence>
<dbReference type="PaxDb" id="3218-PP1S74_77V6.1"/>
<name>A0A2K1KTX8_PHYPA</name>
<dbReference type="EMBL" id="ABEU02000003">
    <property type="protein sequence ID" value="PNR57229.1"/>
    <property type="molecule type" value="Genomic_DNA"/>
</dbReference>
<evidence type="ECO:0000313" key="1">
    <source>
        <dbReference type="EMBL" id="PNR57229.1"/>
    </source>
</evidence>
<dbReference type="EnsemblPlants" id="Pp3c3_10300V3.1">
    <property type="protein sequence ID" value="Pp3c3_10300V3.1"/>
    <property type="gene ID" value="Pp3c3_10300"/>
</dbReference>
<dbReference type="Gramene" id="Pp3c3_10300V3.1">
    <property type="protein sequence ID" value="Pp3c3_10300V3.1"/>
    <property type="gene ID" value="Pp3c3_10300"/>
</dbReference>
<gene>
    <name evidence="1" type="ORF">PHYPA_004222</name>
</gene>